<name>A0ACD5TDL8_AVESA</name>
<keyword evidence="2" id="KW-1185">Reference proteome</keyword>
<reference evidence="1" key="2">
    <citation type="submission" date="2025-09" db="UniProtKB">
        <authorList>
            <consortium name="EnsemblPlants"/>
        </authorList>
    </citation>
    <scope>IDENTIFICATION</scope>
</reference>
<accession>A0ACD5TDL8</accession>
<proteinExistence type="predicted"/>
<organism evidence="1 2">
    <name type="scientific">Avena sativa</name>
    <name type="common">Oat</name>
    <dbReference type="NCBI Taxonomy" id="4498"/>
    <lineage>
        <taxon>Eukaryota</taxon>
        <taxon>Viridiplantae</taxon>
        <taxon>Streptophyta</taxon>
        <taxon>Embryophyta</taxon>
        <taxon>Tracheophyta</taxon>
        <taxon>Spermatophyta</taxon>
        <taxon>Magnoliopsida</taxon>
        <taxon>Liliopsida</taxon>
        <taxon>Poales</taxon>
        <taxon>Poaceae</taxon>
        <taxon>BOP clade</taxon>
        <taxon>Pooideae</taxon>
        <taxon>Poodae</taxon>
        <taxon>Poeae</taxon>
        <taxon>Poeae Chloroplast Group 1 (Aveneae type)</taxon>
        <taxon>Aveninae</taxon>
        <taxon>Avena</taxon>
    </lineage>
</organism>
<protein>
    <submittedName>
        <fullName evidence="1">Uncharacterized protein</fullName>
    </submittedName>
</protein>
<reference evidence="1" key="1">
    <citation type="submission" date="2021-05" db="EMBL/GenBank/DDBJ databases">
        <authorList>
            <person name="Scholz U."/>
            <person name="Mascher M."/>
            <person name="Fiebig A."/>
        </authorList>
    </citation>
    <scope>NUCLEOTIDE SEQUENCE [LARGE SCALE GENOMIC DNA]</scope>
</reference>
<evidence type="ECO:0000313" key="1">
    <source>
        <dbReference type="EnsemblPlants" id="AVESA.00010b.r2.1AG0035260.1.CDS"/>
    </source>
</evidence>
<sequence>MGSAGEVVEISSDEEDFPMATKPLDDWLGKLLNDEADELNGDDFTDLVVMGELSALPVPPQKAPKSGGCCEDDDDCVVLDGDPDMAITVREKGSAGDSSSDELQIVGEKGPVACRDFPHSRHLCSNSPFNTTSHVKHCGMCYCFVCDAPAPCKYWGKEISNDGHCHATDKETKWKTLRKAFKCKNLPASYPEKHNNVVYPTTPSLRQQDYYEDYTTEEDEGDYLETDEEASICVRNLPYDVDSVDLAELFAYAGVVVFSEIIYDKVTGQSCGYGFVTMSTVQEAEKAVELYHRREMDGIPMTVIKAAASSDAQAEERPSPHRSMSSSFKLYVGNLPRKVDNSSLKQLFSAYGEVINAKVVYQHGREAWRSWIFGFVTMATWEASERAIWYLDKQLWKGRKLRVRVAKEKGHAVS</sequence>
<dbReference type="EnsemblPlants" id="AVESA.00010b.r2.1AG0035260.1">
    <property type="protein sequence ID" value="AVESA.00010b.r2.1AG0035260.1.CDS"/>
    <property type="gene ID" value="AVESA.00010b.r2.1AG0035260"/>
</dbReference>
<dbReference type="Proteomes" id="UP001732700">
    <property type="component" value="Chromosome 1A"/>
</dbReference>
<evidence type="ECO:0000313" key="2">
    <source>
        <dbReference type="Proteomes" id="UP001732700"/>
    </source>
</evidence>